<organism evidence="1 2">
    <name type="scientific">Stylosanthes scabra</name>
    <dbReference type="NCBI Taxonomy" id="79078"/>
    <lineage>
        <taxon>Eukaryota</taxon>
        <taxon>Viridiplantae</taxon>
        <taxon>Streptophyta</taxon>
        <taxon>Embryophyta</taxon>
        <taxon>Tracheophyta</taxon>
        <taxon>Spermatophyta</taxon>
        <taxon>Magnoliopsida</taxon>
        <taxon>eudicotyledons</taxon>
        <taxon>Gunneridae</taxon>
        <taxon>Pentapetalae</taxon>
        <taxon>rosids</taxon>
        <taxon>fabids</taxon>
        <taxon>Fabales</taxon>
        <taxon>Fabaceae</taxon>
        <taxon>Papilionoideae</taxon>
        <taxon>50 kb inversion clade</taxon>
        <taxon>dalbergioids sensu lato</taxon>
        <taxon>Dalbergieae</taxon>
        <taxon>Pterocarpus clade</taxon>
        <taxon>Stylosanthes</taxon>
    </lineage>
</organism>
<protein>
    <recommendedName>
        <fullName evidence="3">Zinc finger GRF-type domain-containing protein</fullName>
    </recommendedName>
</protein>
<keyword evidence="2" id="KW-1185">Reference proteome</keyword>
<name>A0ABU6SFU7_9FABA</name>
<proteinExistence type="predicted"/>
<reference evidence="1 2" key="1">
    <citation type="journal article" date="2023" name="Plants (Basel)">
        <title>Bridging the Gap: Combining Genomics and Transcriptomics Approaches to Understand Stylosanthes scabra, an Orphan Legume from the Brazilian Caatinga.</title>
        <authorList>
            <person name="Ferreira-Neto J.R.C."/>
            <person name="da Silva M.D."/>
            <person name="Binneck E."/>
            <person name="de Melo N.F."/>
            <person name="da Silva R.H."/>
            <person name="de Melo A.L.T.M."/>
            <person name="Pandolfi V."/>
            <person name="Bustamante F.O."/>
            <person name="Brasileiro-Vidal A.C."/>
            <person name="Benko-Iseppon A.M."/>
        </authorList>
    </citation>
    <scope>NUCLEOTIDE SEQUENCE [LARGE SCALE GENOMIC DNA]</scope>
    <source>
        <tissue evidence="1">Leaves</tissue>
    </source>
</reference>
<evidence type="ECO:0000313" key="1">
    <source>
        <dbReference type="EMBL" id="MED6134944.1"/>
    </source>
</evidence>
<dbReference type="Proteomes" id="UP001341840">
    <property type="component" value="Unassembled WGS sequence"/>
</dbReference>
<comment type="caution">
    <text evidence="1">The sequence shown here is derived from an EMBL/GenBank/DDBJ whole genome shotgun (WGS) entry which is preliminary data.</text>
</comment>
<dbReference type="EMBL" id="JASCZI010060648">
    <property type="protein sequence ID" value="MED6134944.1"/>
    <property type="molecule type" value="Genomic_DNA"/>
</dbReference>
<gene>
    <name evidence="1" type="ORF">PIB30_041758</name>
</gene>
<evidence type="ECO:0008006" key="3">
    <source>
        <dbReference type="Google" id="ProtNLM"/>
    </source>
</evidence>
<evidence type="ECO:0000313" key="2">
    <source>
        <dbReference type="Proteomes" id="UP001341840"/>
    </source>
</evidence>
<sequence>MDVEDKNSHGGESWGATIGSGGGNVGGKLKKMKKKFVAPICSCGDYTILFQSTTSTNPNKFFFGCQNFKMNMACFYDNERGNSTEMIEPLKRIEERIATLEKLMMGEGEKLFHDAGVTKIRGLMLFMLAICWNALFNSSK</sequence>
<accession>A0ABU6SFU7</accession>